<protein>
    <submittedName>
        <fullName evidence="1">Uncharacterized protein</fullName>
    </submittedName>
</protein>
<dbReference type="RefSeq" id="WP_268522572.1">
    <property type="nucleotide sequence ID" value="NZ_JALAWA010000013.1"/>
</dbReference>
<evidence type="ECO:0000313" key="2">
    <source>
        <dbReference type="Proteomes" id="UP001073053"/>
    </source>
</evidence>
<dbReference type="AlphaFoldDB" id="A0A9Q4EPE5"/>
<reference evidence="1" key="1">
    <citation type="submission" date="2022-02" db="EMBL/GenBank/DDBJ databases">
        <title>Crop Bioprotection Bacillus Genome Sequencing.</title>
        <authorList>
            <person name="Dunlap C."/>
        </authorList>
    </citation>
    <scope>NUCLEOTIDE SEQUENCE</scope>
    <source>
        <strain evidence="1">EC49O2N-C10</strain>
    </source>
</reference>
<evidence type="ECO:0000313" key="1">
    <source>
        <dbReference type="EMBL" id="MCY9186543.1"/>
    </source>
</evidence>
<gene>
    <name evidence="1" type="ORF">MOF03_18210</name>
</gene>
<comment type="caution">
    <text evidence="1">The sequence shown here is derived from an EMBL/GenBank/DDBJ whole genome shotgun (WGS) entry which is preliminary data.</text>
</comment>
<accession>A0A9Q4EPE5</accession>
<dbReference type="EMBL" id="JALAWA010000013">
    <property type="protein sequence ID" value="MCY9186543.1"/>
    <property type="molecule type" value="Genomic_DNA"/>
</dbReference>
<dbReference type="Proteomes" id="UP001073053">
    <property type="component" value="Unassembled WGS sequence"/>
</dbReference>
<organism evidence="1 2">
    <name type="scientific">Bacillus halotolerans</name>
    <dbReference type="NCBI Taxonomy" id="260554"/>
    <lineage>
        <taxon>Bacteria</taxon>
        <taxon>Bacillati</taxon>
        <taxon>Bacillota</taxon>
        <taxon>Bacilli</taxon>
        <taxon>Bacillales</taxon>
        <taxon>Bacillaceae</taxon>
        <taxon>Bacillus</taxon>
    </lineage>
</organism>
<sequence>MTVIKNDELLDLLKQKGFALKTYLDQGLTFYTVTYSDPGIVKEFFKKFYDEEQQEENIDNKDVQFVVEIQDNFESPQWCFTNGLEKHHMFENVFDFEEFVKELPDKQT</sequence>
<name>A0A9Q4EPE5_9BACI</name>
<proteinExistence type="predicted"/>